<dbReference type="NCBIfam" id="TIGR00215">
    <property type="entry name" value="lpxB"/>
    <property type="match status" value="1"/>
</dbReference>
<name>A0A4R2ESV1_9BACT</name>
<dbReference type="InterPro" id="IPR003835">
    <property type="entry name" value="Glyco_trans_19"/>
</dbReference>
<keyword evidence="7" id="KW-0808">Transferase</keyword>
<organism evidence="11 12">
    <name type="scientific">Acetobacteroides hydrogenigenes</name>
    <dbReference type="NCBI Taxonomy" id="979970"/>
    <lineage>
        <taxon>Bacteria</taxon>
        <taxon>Pseudomonadati</taxon>
        <taxon>Bacteroidota</taxon>
        <taxon>Bacteroidia</taxon>
        <taxon>Bacteroidales</taxon>
        <taxon>Rikenellaceae</taxon>
        <taxon>Acetobacteroides</taxon>
    </lineage>
</organism>
<comment type="catalytic activity">
    <reaction evidence="9">
        <text>a lipid X + a UDP-2-N,3-O-bis[(3R)-3-hydroxyacyl]-alpha-D-glucosamine = a lipid A disaccharide + UDP + H(+)</text>
        <dbReference type="Rhea" id="RHEA:67828"/>
        <dbReference type="ChEBI" id="CHEBI:15378"/>
        <dbReference type="ChEBI" id="CHEBI:58223"/>
        <dbReference type="ChEBI" id="CHEBI:137748"/>
        <dbReference type="ChEBI" id="CHEBI:176338"/>
        <dbReference type="ChEBI" id="CHEBI:176343"/>
        <dbReference type="EC" id="2.4.1.182"/>
    </reaction>
</comment>
<comment type="caution">
    <text evidence="11">The sequence shown here is derived from an EMBL/GenBank/DDBJ whole genome shotgun (WGS) entry which is preliminary data.</text>
</comment>
<accession>A0A4R2ESV1</accession>
<evidence type="ECO:0000256" key="9">
    <source>
        <dbReference type="ARBA" id="ARBA00048975"/>
    </source>
</evidence>
<gene>
    <name evidence="11" type="ORF">CLV25_10347</name>
</gene>
<dbReference type="GO" id="GO:0005543">
    <property type="term" value="F:phospholipid binding"/>
    <property type="evidence" value="ECO:0007669"/>
    <property type="project" value="TreeGrafter"/>
</dbReference>
<dbReference type="GO" id="GO:0008915">
    <property type="term" value="F:lipid-A-disaccharide synthase activity"/>
    <property type="evidence" value="ECO:0007669"/>
    <property type="project" value="UniProtKB-UniRule"/>
</dbReference>
<keyword evidence="8" id="KW-0443">Lipid metabolism</keyword>
<evidence type="ECO:0000256" key="3">
    <source>
        <dbReference type="ARBA" id="ARBA00020902"/>
    </source>
</evidence>
<proteinExistence type="predicted"/>
<dbReference type="Pfam" id="PF02684">
    <property type="entry name" value="LpxB"/>
    <property type="match status" value="1"/>
</dbReference>
<dbReference type="EC" id="2.4.1.182" evidence="2 10"/>
<keyword evidence="5" id="KW-0441">Lipid A biosynthesis</keyword>
<evidence type="ECO:0000313" key="11">
    <source>
        <dbReference type="EMBL" id="TCN70532.1"/>
    </source>
</evidence>
<evidence type="ECO:0000256" key="7">
    <source>
        <dbReference type="ARBA" id="ARBA00022679"/>
    </source>
</evidence>
<dbReference type="GO" id="GO:0009245">
    <property type="term" value="P:lipid A biosynthetic process"/>
    <property type="evidence" value="ECO:0007669"/>
    <property type="project" value="UniProtKB-UniRule"/>
</dbReference>
<keyword evidence="6" id="KW-0328">Glycosyltransferase</keyword>
<keyword evidence="12" id="KW-1185">Reference proteome</keyword>
<evidence type="ECO:0000256" key="2">
    <source>
        <dbReference type="ARBA" id="ARBA00012687"/>
    </source>
</evidence>
<comment type="function">
    <text evidence="1">Condensation of UDP-2,3-diacylglucosamine and 2,3-diacylglucosamine-1-phosphate to form lipid A disaccharide, a precursor of lipid A, a phosphorylated glycolipid that anchors the lipopolysaccharide to the outer membrane of the cell.</text>
</comment>
<evidence type="ECO:0000256" key="10">
    <source>
        <dbReference type="NCBIfam" id="TIGR00215"/>
    </source>
</evidence>
<dbReference type="EMBL" id="SLWB01000003">
    <property type="protein sequence ID" value="TCN70532.1"/>
    <property type="molecule type" value="Genomic_DNA"/>
</dbReference>
<evidence type="ECO:0000256" key="8">
    <source>
        <dbReference type="ARBA" id="ARBA00023098"/>
    </source>
</evidence>
<protein>
    <recommendedName>
        <fullName evidence="3 10">Lipid-A-disaccharide synthase</fullName>
        <ecNumber evidence="2 10">2.4.1.182</ecNumber>
    </recommendedName>
</protein>
<keyword evidence="4" id="KW-0444">Lipid biosynthesis</keyword>
<reference evidence="11 12" key="1">
    <citation type="submission" date="2019-03" db="EMBL/GenBank/DDBJ databases">
        <title>Genomic Encyclopedia of Archaeal and Bacterial Type Strains, Phase II (KMG-II): from individual species to whole genera.</title>
        <authorList>
            <person name="Goeker M."/>
        </authorList>
    </citation>
    <scope>NUCLEOTIDE SEQUENCE [LARGE SCALE GENOMIC DNA]</scope>
    <source>
        <strain evidence="11 12">RL-C</strain>
    </source>
</reference>
<dbReference type="Proteomes" id="UP000294830">
    <property type="component" value="Unassembled WGS sequence"/>
</dbReference>
<evidence type="ECO:0000256" key="4">
    <source>
        <dbReference type="ARBA" id="ARBA00022516"/>
    </source>
</evidence>
<evidence type="ECO:0000256" key="1">
    <source>
        <dbReference type="ARBA" id="ARBA00002056"/>
    </source>
</evidence>
<evidence type="ECO:0000256" key="6">
    <source>
        <dbReference type="ARBA" id="ARBA00022676"/>
    </source>
</evidence>
<dbReference type="OrthoDB" id="9801642at2"/>
<dbReference type="SUPFAM" id="SSF53756">
    <property type="entry name" value="UDP-Glycosyltransferase/glycogen phosphorylase"/>
    <property type="match status" value="1"/>
</dbReference>
<dbReference type="AlphaFoldDB" id="A0A4R2ESV1"/>
<dbReference type="PANTHER" id="PTHR30372:SF4">
    <property type="entry name" value="LIPID-A-DISACCHARIDE SYNTHASE, MITOCHONDRIAL-RELATED"/>
    <property type="match status" value="1"/>
</dbReference>
<evidence type="ECO:0000256" key="5">
    <source>
        <dbReference type="ARBA" id="ARBA00022556"/>
    </source>
</evidence>
<evidence type="ECO:0000313" key="12">
    <source>
        <dbReference type="Proteomes" id="UP000294830"/>
    </source>
</evidence>
<dbReference type="GO" id="GO:0016020">
    <property type="term" value="C:membrane"/>
    <property type="evidence" value="ECO:0007669"/>
    <property type="project" value="GOC"/>
</dbReference>
<dbReference type="PANTHER" id="PTHR30372">
    <property type="entry name" value="LIPID-A-DISACCHARIDE SYNTHASE"/>
    <property type="match status" value="1"/>
</dbReference>
<dbReference type="RefSeq" id="WP_131838401.1">
    <property type="nucleotide sequence ID" value="NZ_SLWB01000003.1"/>
</dbReference>
<sequence length="373" mass="42448">MKYYLVAGEASGDLHGSNLMKGLKIHDSNAEFRFFGGDLMAAVGGTLAKHYRDMAFMGFLEVVKNLRTISHNFKDCQNDIEQYQPDVIILIDYPGFNFRIAKWAKERGIKVFYYIAPKVWAWKEGRVKRLQQNVDKLFTIFPFETEYFRRFGIEVCYEGNPLIDALDQKRDRLPSFDEFVAKNQLANKRIVAVLAGSRKQEVEKCLPLMKQVAAHFPNYQFVVAGAPSLSREFYAPFLIDGVVKMVYNQTYELFNVSEVALVTSGTATLEAALYNIPQAVCYRTSHISATIAKAFIKVKWVSLVNIIMNREVVRELLQYDMTVEKMVQELVSLLPGGARRDQVLHDYAELKGMLGEVGSSARTAKKMVELLSE</sequence>